<keyword evidence="2" id="KW-1185">Reference proteome</keyword>
<organism evidence="1 2">
    <name type="scientific">Chitinophaga sancti</name>
    <dbReference type="NCBI Taxonomy" id="1004"/>
    <lineage>
        <taxon>Bacteria</taxon>
        <taxon>Pseudomonadati</taxon>
        <taxon>Bacteroidota</taxon>
        <taxon>Chitinophagia</taxon>
        <taxon>Chitinophagales</taxon>
        <taxon>Chitinophagaceae</taxon>
        <taxon>Chitinophaga</taxon>
    </lineage>
</organism>
<protein>
    <submittedName>
        <fullName evidence="1">HmuY family protein</fullName>
    </submittedName>
</protein>
<dbReference type="CDD" id="cd12105">
    <property type="entry name" value="HmuY"/>
    <property type="match status" value="1"/>
</dbReference>
<name>A0ABZ0XD87_9BACT</name>
<dbReference type="Proteomes" id="UP001326715">
    <property type="component" value="Chromosome"/>
</dbReference>
<dbReference type="Pfam" id="PF14064">
    <property type="entry name" value="HmuY"/>
    <property type="match status" value="1"/>
</dbReference>
<dbReference type="RefSeq" id="WP_143150673.1">
    <property type="nucleotide sequence ID" value="NZ_CP139972.1"/>
</dbReference>
<evidence type="ECO:0000313" key="2">
    <source>
        <dbReference type="Proteomes" id="UP001326715"/>
    </source>
</evidence>
<proteinExistence type="predicted"/>
<dbReference type="PROSITE" id="PS51257">
    <property type="entry name" value="PROKAR_LIPOPROTEIN"/>
    <property type="match status" value="1"/>
</dbReference>
<sequence length="258" mass="28281">MRISFLLLTVFLFASCSDKDKDNDPSLPELPAITVTGGGTYTVTNLVGDTVAKAGGSASFKTIYYSLEDGRVIPDAYAATDKWDIAFASIYNSSVWANNGTATYNPGKGGPGKGGIYLVVDSAVDKQYFDYDHQRPVAVPIAANLMEEAFNKVTTVPVSDDQLLVNGYLTLDHFNGSTNGYAFYDFYGQMYPGDNERAHVVYNLPRAIIVRTAKGNYAKLIIYGFYKDNPANPDIHTAAPYITFKYTINKDGNKTFNQ</sequence>
<dbReference type="InterPro" id="IPR025921">
    <property type="entry name" value="HmuY"/>
</dbReference>
<reference evidence="1 2" key="1">
    <citation type="submission" date="2023-11" db="EMBL/GenBank/DDBJ databases">
        <title>MicrobeMod: A computational toolkit for identifying prokaryotic methylation and restriction-modification with nanopore sequencing.</title>
        <authorList>
            <person name="Crits-Christoph A."/>
            <person name="Kang S.C."/>
            <person name="Lee H."/>
            <person name="Ostrov N."/>
        </authorList>
    </citation>
    <scope>NUCLEOTIDE SEQUENCE [LARGE SCALE GENOMIC DNA]</scope>
    <source>
        <strain evidence="1 2">ATCC 23090</strain>
    </source>
</reference>
<evidence type="ECO:0000313" key="1">
    <source>
        <dbReference type="EMBL" id="WQG88455.1"/>
    </source>
</evidence>
<accession>A0ABZ0XD87</accession>
<dbReference type="EMBL" id="CP140154">
    <property type="protein sequence ID" value="WQG88455.1"/>
    <property type="molecule type" value="Genomic_DNA"/>
</dbReference>
<gene>
    <name evidence="1" type="ORF">SR876_26385</name>
</gene>